<reference evidence="1 2" key="1">
    <citation type="submission" date="2018-08" db="EMBL/GenBank/DDBJ databases">
        <title>Fibrisoma montanum sp. nov., isolated from Danxia mountain soil.</title>
        <authorList>
            <person name="Huang Y."/>
        </authorList>
    </citation>
    <scope>NUCLEOTIDE SEQUENCE [LARGE SCALE GENOMIC DNA]</scope>
    <source>
        <strain evidence="1 2">HYT19</strain>
    </source>
</reference>
<keyword evidence="2" id="KW-1185">Reference proteome</keyword>
<sequence>MKKQLIILGITLCAACKHDAPVVQPVVAPDAAKVIAGLYTATLSRIPSVKVYPINGKTITFQIERISSDKVRVRVQAPANDFYSPARDTTYENVDVLTKPQGYYLTLETDTSQPNNQLGSELVIAAPSAPDKSPNWAAYVFAPPTYTSGTSELPKYVARMSVEFTKTN</sequence>
<dbReference type="OrthoDB" id="9872480at2"/>
<dbReference type="RefSeq" id="WP_119670945.1">
    <property type="nucleotide sequence ID" value="NZ_QXED01000010.1"/>
</dbReference>
<evidence type="ECO:0000313" key="1">
    <source>
        <dbReference type="EMBL" id="RIV18707.1"/>
    </source>
</evidence>
<evidence type="ECO:0000313" key="2">
    <source>
        <dbReference type="Proteomes" id="UP000283523"/>
    </source>
</evidence>
<comment type="caution">
    <text evidence="1">The sequence shown here is derived from an EMBL/GenBank/DDBJ whole genome shotgun (WGS) entry which is preliminary data.</text>
</comment>
<name>A0A418LZA3_9BACT</name>
<dbReference type="AlphaFoldDB" id="A0A418LZA3"/>
<accession>A0A418LZA3</accession>
<proteinExistence type="predicted"/>
<dbReference type="Proteomes" id="UP000283523">
    <property type="component" value="Unassembled WGS sequence"/>
</dbReference>
<dbReference type="EMBL" id="QXED01000010">
    <property type="protein sequence ID" value="RIV18707.1"/>
    <property type="molecule type" value="Genomic_DNA"/>
</dbReference>
<protein>
    <submittedName>
        <fullName evidence="1">Uncharacterized protein</fullName>
    </submittedName>
</protein>
<organism evidence="1 2">
    <name type="scientific">Fibrisoma montanum</name>
    <dbReference type="NCBI Taxonomy" id="2305895"/>
    <lineage>
        <taxon>Bacteria</taxon>
        <taxon>Pseudomonadati</taxon>
        <taxon>Bacteroidota</taxon>
        <taxon>Cytophagia</taxon>
        <taxon>Cytophagales</taxon>
        <taxon>Spirosomataceae</taxon>
        <taxon>Fibrisoma</taxon>
    </lineage>
</organism>
<gene>
    <name evidence="1" type="ORF">DYU11_27445</name>
</gene>